<dbReference type="EMBL" id="JXSQ01000028">
    <property type="protein sequence ID" value="KIP51624.1"/>
    <property type="molecule type" value="Genomic_DNA"/>
</dbReference>
<proteinExistence type="inferred from homology"/>
<dbReference type="Pfam" id="PF01032">
    <property type="entry name" value="FecCD"/>
    <property type="match status" value="1"/>
</dbReference>
<feature type="transmembrane region" description="Helical" evidence="8">
    <location>
        <begin position="291"/>
        <end position="313"/>
    </location>
</feature>
<evidence type="ECO:0000256" key="5">
    <source>
        <dbReference type="ARBA" id="ARBA00022692"/>
    </source>
</evidence>
<dbReference type="GO" id="GO:0033214">
    <property type="term" value="P:siderophore-iron import into cell"/>
    <property type="evidence" value="ECO:0007669"/>
    <property type="project" value="TreeGrafter"/>
</dbReference>
<dbReference type="InterPro" id="IPR037294">
    <property type="entry name" value="ABC_BtuC-like"/>
</dbReference>
<feature type="transmembrane region" description="Helical" evidence="8">
    <location>
        <begin position="21"/>
        <end position="42"/>
    </location>
</feature>
<evidence type="ECO:0000256" key="3">
    <source>
        <dbReference type="ARBA" id="ARBA00022448"/>
    </source>
</evidence>
<organism evidence="9 10">
    <name type="scientific">Leucobacter komagatae</name>
    <dbReference type="NCBI Taxonomy" id="55969"/>
    <lineage>
        <taxon>Bacteria</taxon>
        <taxon>Bacillati</taxon>
        <taxon>Actinomycetota</taxon>
        <taxon>Actinomycetes</taxon>
        <taxon>Micrococcales</taxon>
        <taxon>Microbacteriaceae</taxon>
        <taxon>Leucobacter</taxon>
    </lineage>
</organism>
<keyword evidence="10" id="KW-1185">Reference proteome</keyword>
<keyword evidence="3" id="KW-0813">Transport</keyword>
<feature type="transmembrane region" description="Helical" evidence="8">
    <location>
        <begin position="319"/>
        <end position="337"/>
    </location>
</feature>
<evidence type="ECO:0000313" key="10">
    <source>
        <dbReference type="Proteomes" id="UP000032120"/>
    </source>
</evidence>
<reference evidence="9 10" key="1">
    <citation type="submission" date="2015-01" db="EMBL/GenBank/DDBJ databases">
        <title>Draft genome sequence of Leucobacter komagatae strain VKM ST2845.</title>
        <authorList>
            <person name="Karlyshev A.V."/>
            <person name="Kudryashova E.B."/>
        </authorList>
    </citation>
    <scope>NUCLEOTIDE SEQUENCE [LARGE SCALE GENOMIC DNA]</scope>
    <source>
        <strain evidence="9 10">VKM ST2845</strain>
    </source>
</reference>
<feature type="transmembrane region" description="Helical" evidence="8">
    <location>
        <begin position="132"/>
        <end position="152"/>
    </location>
</feature>
<dbReference type="PANTHER" id="PTHR30472">
    <property type="entry name" value="FERRIC ENTEROBACTIN TRANSPORT SYSTEM PERMEASE PROTEIN"/>
    <property type="match status" value="1"/>
</dbReference>
<protein>
    <submittedName>
        <fullName evidence="9">Iron ABC transporter permease</fullName>
    </submittedName>
</protein>
<dbReference type="InterPro" id="IPR000522">
    <property type="entry name" value="ABC_transptr_permease_BtuC"/>
</dbReference>
<name>A0A0D0IIY8_9MICO</name>
<keyword evidence="4" id="KW-1003">Cell membrane</keyword>
<evidence type="ECO:0000313" key="9">
    <source>
        <dbReference type="EMBL" id="KIP51624.1"/>
    </source>
</evidence>
<evidence type="ECO:0000256" key="4">
    <source>
        <dbReference type="ARBA" id="ARBA00022475"/>
    </source>
</evidence>
<evidence type="ECO:0000256" key="8">
    <source>
        <dbReference type="SAM" id="Phobius"/>
    </source>
</evidence>
<dbReference type="GO" id="GO:0005886">
    <property type="term" value="C:plasma membrane"/>
    <property type="evidence" value="ECO:0007669"/>
    <property type="project" value="UniProtKB-SubCell"/>
</dbReference>
<dbReference type="Proteomes" id="UP000032120">
    <property type="component" value="Unassembled WGS sequence"/>
</dbReference>
<dbReference type="Gene3D" id="1.10.3470.10">
    <property type="entry name" value="ABC transporter involved in vitamin B12 uptake, BtuC"/>
    <property type="match status" value="1"/>
</dbReference>
<comment type="caution">
    <text evidence="9">The sequence shown here is derived from an EMBL/GenBank/DDBJ whole genome shotgun (WGS) entry which is preliminary data.</text>
</comment>
<dbReference type="GO" id="GO:0022857">
    <property type="term" value="F:transmembrane transporter activity"/>
    <property type="evidence" value="ECO:0007669"/>
    <property type="project" value="InterPro"/>
</dbReference>
<evidence type="ECO:0000256" key="2">
    <source>
        <dbReference type="ARBA" id="ARBA00007935"/>
    </source>
</evidence>
<evidence type="ECO:0000256" key="6">
    <source>
        <dbReference type="ARBA" id="ARBA00022989"/>
    </source>
</evidence>
<evidence type="ECO:0000256" key="7">
    <source>
        <dbReference type="ARBA" id="ARBA00023136"/>
    </source>
</evidence>
<comment type="similarity">
    <text evidence="2">Belongs to the binding-protein-dependent transport system permease family. FecCD subfamily.</text>
</comment>
<keyword evidence="5 8" id="KW-0812">Transmembrane</keyword>
<feature type="transmembrane region" description="Helical" evidence="8">
    <location>
        <begin position="253"/>
        <end position="279"/>
    </location>
</feature>
<keyword evidence="6 8" id="KW-1133">Transmembrane helix</keyword>
<dbReference type="PANTHER" id="PTHR30472:SF1">
    <property type="entry name" value="FE(3+) DICITRATE TRANSPORT SYSTEM PERMEASE PROTEIN FECC-RELATED"/>
    <property type="match status" value="1"/>
</dbReference>
<accession>A0A0D0IIY8</accession>
<evidence type="ECO:0000256" key="1">
    <source>
        <dbReference type="ARBA" id="ARBA00004651"/>
    </source>
</evidence>
<comment type="subcellular location">
    <subcellularLocation>
        <location evidence="1">Cell membrane</location>
        <topology evidence="1">Multi-pass membrane protein</topology>
    </subcellularLocation>
</comment>
<dbReference type="CDD" id="cd06550">
    <property type="entry name" value="TM_ABC_iron-siderophores_like"/>
    <property type="match status" value="1"/>
</dbReference>
<feature type="transmembrane region" description="Helical" evidence="8">
    <location>
        <begin position="105"/>
        <end position="126"/>
    </location>
</feature>
<keyword evidence="7 8" id="KW-0472">Membrane</keyword>
<feature type="transmembrane region" description="Helical" evidence="8">
    <location>
        <begin position="161"/>
        <end position="182"/>
    </location>
</feature>
<sequence length="341" mass="33542">MTAAGSARPAAADARPGRLRTLGAATACVAALCALAVLSVLVGSRPVTPGELGTLLAGEAGDDLATLVLQVRVPRTIAAIVVGAALAAAGALMQGMTRNPLADPGLLGVSSGAAFAVVIGMSAWGVSSATGIAALAVAGAGFVTAIVLVLGLRGKGDGSRLILAGVAFSMTVAGMQAAITLLNPRMLDAMRAWSAGSLASPNQDVLRQSLPIIAAGVALALLLARPLNALALGDELAQGLGTHPLLTRAGTGLATACLVGGATAIAGPLGFVGLMVPHLVRPFTGPDTTRVLLACLAVGPALVLLADVLARVVLWPGELPVGIVSAALGAPVLLLLVRRAR</sequence>
<dbReference type="SUPFAM" id="SSF81345">
    <property type="entry name" value="ABC transporter involved in vitamin B12 uptake, BtuC"/>
    <property type="match status" value="1"/>
</dbReference>
<dbReference type="AlphaFoldDB" id="A0A0D0IIY8"/>
<feature type="transmembrane region" description="Helical" evidence="8">
    <location>
        <begin position="76"/>
        <end position="93"/>
    </location>
</feature>
<gene>
    <name evidence="9" type="ORF">SD72_14310</name>
</gene>